<dbReference type="Gene3D" id="1.10.1740.10">
    <property type="match status" value="1"/>
</dbReference>
<dbReference type="Gene3D" id="1.10.10.10">
    <property type="entry name" value="Winged helix-like DNA-binding domain superfamily/Winged helix DNA-binding domain"/>
    <property type="match status" value="1"/>
</dbReference>
<evidence type="ECO:0000313" key="8">
    <source>
        <dbReference type="Proteomes" id="UP000198916"/>
    </source>
</evidence>
<evidence type="ECO:0000259" key="6">
    <source>
        <dbReference type="Pfam" id="PF08281"/>
    </source>
</evidence>
<keyword evidence="3" id="KW-0731">Sigma factor</keyword>
<dbReference type="InterPro" id="IPR014284">
    <property type="entry name" value="RNA_pol_sigma-70_dom"/>
</dbReference>
<evidence type="ECO:0000256" key="1">
    <source>
        <dbReference type="ARBA" id="ARBA00010641"/>
    </source>
</evidence>
<dbReference type="GO" id="GO:0003677">
    <property type="term" value="F:DNA binding"/>
    <property type="evidence" value="ECO:0007669"/>
    <property type="project" value="InterPro"/>
</dbReference>
<keyword evidence="2" id="KW-0805">Transcription regulation</keyword>
<evidence type="ECO:0000256" key="2">
    <source>
        <dbReference type="ARBA" id="ARBA00023015"/>
    </source>
</evidence>
<protein>
    <submittedName>
        <fullName evidence="7">RNA polymerase sigma-70 factor, ECF subfamily</fullName>
    </submittedName>
</protein>
<dbReference type="Proteomes" id="UP000198916">
    <property type="component" value="Unassembled WGS sequence"/>
</dbReference>
<dbReference type="InterPro" id="IPR013249">
    <property type="entry name" value="RNA_pol_sigma70_r4_t2"/>
</dbReference>
<dbReference type="NCBIfam" id="TIGR02985">
    <property type="entry name" value="Sig70_bacteroi1"/>
    <property type="match status" value="1"/>
</dbReference>
<proteinExistence type="inferred from homology"/>
<organism evidence="7 8">
    <name type="scientific">Parapedobacter koreensis</name>
    <dbReference type="NCBI Taxonomy" id="332977"/>
    <lineage>
        <taxon>Bacteria</taxon>
        <taxon>Pseudomonadati</taxon>
        <taxon>Bacteroidota</taxon>
        <taxon>Sphingobacteriia</taxon>
        <taxon>Sphingobacteriales</taxon>
        <taxon>Sphingobacteriaceae</taxon>
        <taxon>Parapedobacter</taxon>
    </lineage>
</organism>
<feature type="domain" description="RNA polymerase sigma factor 70 region 4 type 2" evidence="6">
    <location>
        <begin position="136"/>
        <end position="189"/>
    </location>
</feature>
<accession>A0A1H7EVK2</accession>
<dbReference type="PANTHER" id="PTHR43133">
    <property type="entry name" value="RNA POLYMERASE ECF-TYPE SIGMA FACTO"/>
    <property type="match status" value="1"/>
</dbReference>
<dbReference type="EMBL" id="FNZR01000001">
    <property type="protein sequence ID" value="SEK17879.1"/>
    <property type="molecule type" value="Genomic_DNA"/>
</dbReference>
<dbReference type="SUPFAM" id="SSF88659">
    <property type="entry name" value="Sigma3 and sigma4 domains of RNA polymerase sigma factors"/>
    <property type="match status" value="1"/>
</dbReference>
<dbReference type="PANTHER" id="PTHR43133:SF46">
    <property type="entry name" value="RNA POLYMERASE SIGMA-70 FACTOR ECF SUBFAMILY"/>
    <property type="match status" value="1"/>
</dbReference>
<dbReference type="NCBIfam" id="TIGR02937">
    <property type="entry name" value="sigma70-ECF"/>
    <property type="match status" value="1"/>
</dbReference>
<dbReference type="GO" id="GO:0006352">
    <property type="term" value="P:DNA-templated transcription initiation"/>
    <property type="evidence" value="ECO:0007669"/>
    <property type="project" value="InterPro"/>
</dbReference>
<dbReference type="AlphaFoldDB" id="A0A1H7EVK2"/>
<evidence type="ECO:0000256" key="4">
    <source>
        <dbReference type="ARBA" id="ARBA00023163"/>
    </source>
</evidence>
<reference evidence="8" key="1">
    <citation type="submission" date="2016-10" db="EMBL/GenBank/DDBJ databases">
        <authorList>
            <person name="Varghese N."/>
            <person name="Submissions S."/>
        </authorList>
    </citation>
    <scope>NUCLEOTIDE SEQUENCE [LARGE SCALE GENOMIC DNA]</scope>
    <source>
        <strain evidence="8">Jip14</strain>
    </source>
</reference>
<comment type="similarity">
    <text evidence="1">Belongs to the sigma-70 factor family. ECF subfamily.</text>
</comment>
<dbReference type="InterPro" id="IPR007627">
    <property type="entry name" value="RNA_pol_sigma70_r2"/>
</dbReference>
<dbReference type="InterPro" id="IPR036388">
    <property type="entry name" value="WH-like_DNA-bd_sf"/>
</dbReference>
<dbReference type="InterPro" id="IPR013325">
    <property type="entry name" value="RNA_pol_sigma_r2"/>
</dbReference>
<dbReference type="OrthoDB" id="1097528at2"/>
<keyword evidence="8" id="KW-1185">Reference proteome</keyword>
<dbReference type="SUPFAM" id="SSF88946">
    <property type="entry name" value="Sigma2 domain of RNA polymerase sigma factors"/>
    <property type="match status" value="1"/>
</dbReference>
<evidence type="ECO:0000313" key="7">
    <source>
        <dbReference type="EMBL" id="SEK17879.1"/>
    </source>
</evidence>
<dbReference type="InterPro" id="IPR013324">
    <property type="entry name" value="RNA_pol_sigma_r3/r4-like"/>
</dbReference>
<feature type="domain" description="RNA polymerase sigma-70 region 2" evidence="5">
    <location>
        <begin position="41"/>
        <end position="107"/>
    </location>
</feature>
<evidence type="ECO:0000256" key="3">
    <source>
        <dbReference type="ARBA" id="ARBA00023082"/>
    </source>
</evidence>
<keyword evidence="4" id="KW-0804">Transcription</keyword>
<evidence type="ECO:0000259" key="5">
    <source>
        <dbReference type="Pfam" id="PF04542"/>
    </source>
</evidence>
<gene>
    <name evidence="7" type="ORF">SAMN05421740_10145</name>
</gene>
<dbReference type="InterPro" id="IPR014327">
    <property type="entry name" value="RNA_pol_sigma70_bacteroid"/>
</dbReference>
<dbReference type="InterPro" id="IPR039425">
    <property type="entry name" value="RNA_pol_sigma-70-like"/>
</dbReference>
<dbReference type="STRING" id="332977.SAMN05421740_10145"/>
<name>A0A1H7EVK2_9SPHI</name>
<dbReference type="Pfam" id="PF04542">
    <property type="entry name" value="Sigma70_r2"/>
    <property type="match status" value="1"/>
</dbReference>
<sequence>MINLRYKLEGVDADYNYTNYHDDELVVLLRQSKQQALAAIYNRYWDKLFVTSANLLGSAEEAEECVQNVFVGLWNRRETLQINHTLNTYLSVAVKYQSLSAMARNHRRREAARGEQWTDPVELLSPESAFMAKELRQRIEQSINRLPPQCQLVFRMSREQDMSVKAVAEALNLSENTVKMHLKNANKKLRDDLLAFLPVMLALMVERNL</sequence>
<dbReference type="Pfam" id="PF08281">
    <property type="entry name" value="Sigma70_r4_2"/>
    <property type="match status" value="1"/>
</dbReference>
<dbReference type="CDD" id="cd06171">
    <property type="entry name" value="Sigma70_r4"/>
    <property type="match status" value="1"/>
</dbReference>
<dbReference type="GO" id="GO:0016987">
    <property type="term" value="F:sigma factor activity"/>
    <property type="evidence" value="ECO:0007669"/>
    <property type="project" value="UniProtKB-KW"/>
</dbReference>